<reference evidence="4 5" key="1">
    <citation type="submission" date="2013-09" db="EMBL/GenBank/DDBJ databases">
        <title>Whole genome shotgun sequence of Novosphingobium tardaugens NBRC 16725.</title>
        <authorList>
            <person name="Isaki S."/>
            <person name="Hosoyama A."/>
            <person name="Tsuchikane K."/>
            <person name="Katsumata H."/>
            <person name="Ando Y."/>
            <person name="Yamazaki S."/>
            <person name="Fujita N."/>
        </authorList>
    </citation>
    <scope>NUCLEOTIDE SEQUENCE [LARGE SCALE GENOMIC DNA]</scope>
    <source>
        <strain evidence="4 5">NBRC 16725</strain>
    </source>
</reference>
<dbReference type="InterPro" id="IPR020843">
    <property type="entry name" value="ER"/>
</dbReference>
<dbReference type="GO" id="GO:0016628">
    <property type="term" value="F:oxidoreductase activity, acting on the CH-CH group of donors, NAD or NADP as acceptor"/>
    <property type="evidence" value="ECO:0007669"/>
    <property type="project" value="InterPro"/>
</dbReference>
<keyword evidence="5" id="KW-1185">Reference proteome</keyword>
<dbReference type="OrthoDB" id="9805663at2"/>
<dbReference type="InterPro" id="IPR036291">
    <property type="entry name" value="NAD(P)-bd_dom_sf"/>
</dbReference>
<comment type="caution">
    <text evidence="4">The sequence shown here is derived from an EMBL/GenBank/DDBJ whole genome shotgun (WGS) entry which is preliminary data.</text>
</comment>
<dbReference type="EMBL" id="BASZ01000002">
    <property type="protein sequence ID" value="GAD48482.1"/>
    <property type="molecule type" value="Genomic_DNA"/>
</dbReference>
<name>U2YJT7_9SPHN</name>
<dbReference type="eggNOG" id="COG2130">
    <property type="taxonomic scope" value="Bacteria"/>
</dbReference>
<dbReference type="RefSeq" id="WP_021689389.1">
    <property type="nucleotide sequence ID" value="NZ_BASZ01000002.1"/>
</dbReference>
<dbReference type="AlphaFoldDB" id="U2YJT7"/>
<gene>
    <name evidence="4" type="ORF">NT2_02_05660</name>
</gene>
<protein>
    <submittedName>
        <fullName evidence="4">Putative oxidoreductase</fullName>
    </submittedName>
</protein>
<dbReference type="Pfam" id="PF00107">
    <property type="entry name" value="ADH_zinc_N"/>
    <property type="match status" value="1"/>
</dbReference>
<evidence type="ECO:0000313" key="4">
    <source>
        <dbReference type="EMBL" id="GAD48482.1"/>
    </source>
</evidence>
<dbReference type="CDD" id="cd05288">
    <property type="entry name" value="PGDH"/>
    <property type="match status" value="1"/>
</dbReference>
<evidence type="ECO:0000313" key="5">
    <source>
        <dbReference type="Proteomes" id="UP000016568"/>
    </source>
</evidence>
<sequence>MPNTINRVWRIARPIDGLPCPDDFTLTHEPLPEPGEGQVLMRTLYIGIAPGVRPLMPYAGAAPDVAQRGKPDQPNDQQPDPSRIRVGERMRSGIVPSSSPFAGGTVGQVIRSHHPNYREGDYIFGGRYWQDYEVVDGDASLRINPADLPIEADLSLIGRSSFTAWVGWKHYCNARAGETIVVSAAAGNIGMLVCQLARDAGLRVIGIASGAEKCAFVMQELGADACIDRSRDDVGEALDRLTPDGVDIYFDNVGGNVRNAIYTRLRMHGRLIVCGMAAEYNGAEQGTLPTGAILARRLRIEGFVVLDHDADYTAFREDIASMWHAGRLRWRQHIFEGLEQAPVALAACLSGRSSGGKILVRVAEDTGKDQSPAR</sequence>
<dbReference type="Pfam" id="PF16884">
    <property type="entry name" value="ADH_N_2"/>
    <property type="match status" value="2"/>
</dbReference>
<evidence type="ECO:0000256" key="1">
    <source>
        <dbReference type="ARBA" id="ARBA00023002"/>
    </source>
</evidence>
<dbReference type="InterPro" id="IPR011032">
    <property type="entry name" value="GroES-like_sf"/>
</dbReference>
<accession>U2YJT7</accession>
<organism evidence="4 5">
    <name type="scientific">Caenibius tardaugens NBRC 16725</name>
    <dbReference type="NCBI Taxonomy" id="1219035"/>
    <lineage>
        <taxon>Bacteria</taxon>
        <taxon>Pseudomonadati</taxon>
        <taxon>Pseudomonadota</taxon>
        <taxon>Alphaproteobacteria</taxon>
        <taxon>Sphingomonadales</taxon>
        <taxon>Erythrobacteraceae</taxon>
        <taxon>Caenibius</taxon>
    </lineage>
</organism>
<evidence type="ECO:0000256" key="2">
    <source>
        <dbReference type="SAM" id="MobiDB-lite"/>
    </source>
</evidence>
<dbReference type="Gene3D" id="3.90.180.10">
    <property type="entry name" value="Medium-chain alcohol dehydrogenases, catalytic domain"/>
    <property type="match status" value="1"/>
</dbReference>
<keyword evidence="1" id="KW-0560">Oxidoreductase</keyword>
<feature type="region of interest" description="Disordered" evidence="2">
    <location>
        <begin position="62"/>
        <end position="85"/>
    </location>
</feature>
<dbReference type="Proteomes" id="UP000016568">
    <property type="component" value="Unassembled WGS sequence"/>
</dbReference>
<dbReference type="InterPro" id="IPR041694">
    <property type="entry name" value="ADH_N_2"/>
</dbReference>
<dbReference type="SMART" id="SM00829">
    <property type="entry name" value="PKS_ER"/>
    <property type="match status" value="1"/>
</dbReference>
<dbReference type="Gene3D" id="3.40.50.720">
    <property type="entry name" value="NAD(P)-binding Rossmann-like Domain"/>
    <property type="match status" value="1"/>
</dbReference>
<dbReference type="KEGG" id="ntd:EGO55_02375"/>
<dbReference type="SUPFAM" id="SSF51735">
    <property type="entry name" value="NAD(P)-binding Rossmann-fold domains"/>
    <property type="match status" value="1"/>
</dbReference>
<dbReference type="InterPro" id="IPR013149">
    <property type="entry name" value="ADH-like_C"/>
</dbReference>
<dbReference type="SUPFAM" id="SSF50129">
    <property type="entry name" value="GroES-like"/>
    <property type="match status" value="1"/>
</dbReference>
<dbReference type="PANTHER" id="PTHR43205">
    <property type="entry name" value="PROSTAGLANDIN REDUCTASE"/>
    <property type="match status" value="1"/>
</dbReference>
<proteinExistence type="predicted"/>
<dbReference type="FunFam" id="3.40.50.720:FF:000121">
    <property type="entry name" value="Prostaglandin reductase 2"/>
    <property type="match status" value="1"/>
</dbReference>
<feature type="domain" description="Enoyl reductase (ER)" evidence="3">
    <location>
        <begin position="17"/>
        <end position="360"/>
    </location>
</feature>
<evidence type="ECO:0000259" key="3">
    <source>
        <dbReference type="SMART" id="SM00829"/>
    </source>
</evidence>
<dbReference type="InterPro" id="IPR045010">
    <property type="entry name" value="MDR_fam"/>
</dbReference>
<dbReference type="PANTHER" id="PTHR43205:SF7">
    <property type="entry name" value="PROSTAGLANDIN REDUCTASE 1"/>
    <property type="match status" value="1"/>
</dbReference>